<keyword evidence="1" id="KW-0805">Transcription regulation</keyword>
<dbReference type="GO" id="GO:0000976">
    <property type="term" value="F:transcription cis-regulatory region binding"/>
    <property type="evidence" value="ECO:0007669"/>
    <property type="project" value="TreeGrafter"/>
</dbReference>
<dbReference type="RefSeq" id="WP_165566102.1">
    <property type="nucleotide sequence ID" value="NZ_SAYU02000001.1"/>
</dbReference>
<dbReference type="PANTHER" id="PTHR30146:SF153">
    <property type="entry name" value="LACTOSE OPERON REPRESSOR"/>
    <property type="match status" value="1"/>
</dbReference>
<keyword evidence="6" id="KW-1185">Reference proteome</keyword>
<evidence type="ECO:0000313" key="5">
    <source>
        <dbReference type="EMBL" id="NHA66468.1"/>
    </source>
</evidence>
<keyword evidence="2" id="KW-0238">DNA-binding</keyword>
<gene>
    <name evidence="5" type="ORF">EPD83_000165</name>
</gene>
<comment type="caution">
    <text evidence="5">The sequence shown here is derived from an EMBL/GenBank/DDBJ whole genome shotgun (WGS) entry which is preliminary data.</text>
</comment>
<name>A0A8T6QXU5_9MICO</name>
<dbReference type="PROSITE" id="PS00356">
    <property type="entry name" value="HTH_LACI_1"/>
    <property type="match status" value="1"/>
</dbReference>
<keyword evidence="3" id="KW-0804">Transcription</keyword>
<evidence type="ECO:0000256" key="1">
    <source>
        <dbReference type="ARBA" id="ARBA00023015"/>
    </source>
</evidence>
<feature type="domain" description="HTH lacI-type" evidence="4">
    <location>
        <begin position="7"/>
        <end position="61"/>
    </location>
</feature>
<sequence>MDGPGRVRMADVARAAGVSVPTVSKVVGGRDGVAPATLARVQAAIDELGYQASLGAQGLRGRRSNAVGVLLAEFTSFTNELLMGVSDALGETGYELLAYSGGANGGAVGWERRSLSRIGGTLVDAAILVTPTVVSTDTQIPVVVVDPHFGPTDIPTVEGDNVAGAVAATEHLLGLGHRRIAHLAGREDLESSRRREQGFRTAMAGAGLAVDPASVRVGGYRRETSTAPALELLDRPDRPTAVFAANDESAVAVLEVAHRLGLRVPEDLSVVGFDNLPESALADPPLTTVAQPLREMGSAALTMVVDLLRGEEPPTRRLTLPTRLVHRSSTAPPARTAH</sequence>
<reference evidence="5" key="1">
    <citation type="submission" date="2020-03" db="EMBL/GenBank/DDBJ databases">
        <title>Phycicoccus flavus sp. nov., a novel endophytic actinobacterium isolated from branch of Kandelia candel.</title>
        <authorList>
            <person name="Tuo L."/>
        </authorList>
    </citation>
    <scope>NUCLEOTIDE SEQUENCE</scope>
    <source>
        <strain evidence="5">CMS6Z-2</strain>
    </source>
</reference>
<dbReference type="SUPFAM" id="SSF53822">
    <property type="entry name" value="Periplasmic binding protein-like I"/>
    <property type="match status" value="1"/>
</dbReference>
<dbReference type="SUPFAM" id="SSF47413">
    <property type="entry name" value="lambda repressor-like DNA-binding domains"/>
    <property type="match status" value="1"/>
</dbReference>
<dbReference type="Pfam" id="PF00356">
    <property type="entry name" value="LacI"/>
    <property type="match status" value="1"/>
</dbReference>
<evidence type="ECO:0000313" key="6">
    <source>
        <dbReference type="Proteomes" id="UP000287866"/>
    </source>
</evidence>
<organism evidence="5 6">
    <name type="scientific">Phycicoccus flavus</name>
    <dbReference type="NCBI Taxonomy" id="2502783"/>
    <lineage>
        <taxon>Bacteria</taxon>
        <taxon>Bacillati</taxon>
        <taxon>Actinomycetota</taxon>
        <taxon>Actinomycetes</taxon>
        <taxon>Micrococcales</taxon>
        <taxon>Intrasporangiaceae</taxon>
        <taxon>Phycicoccus</taxon>
    </lineage>
</organism>
<dbReference type="InterPro" id="IPR046335">
    <property type="entry name" value="LacI/GalR-like_sensor"/>
</dbReference>
<dbReference type="CDD" id="cd01392">
    <property type="entry name" value="HTH_LacI"/>
    <property type="match status" value="1"/>
</dbReference>
<protein>
    <submittedName>
        <fullName evidence="5">LacI family transcriptional regulator</fullName>
    </submittedName>
</protein>
<dbReference type="CDD" id="cd06267">
    <property type="entry name" value="PBP1_LacI_sugar_binding-like"/>
    <property type="match status" value="1"/>
</dbReference>
<dbReference type="InterPro" id="IPR028082">
    <property type="entry name" value="Peripla_BP_I"/>
</dbReference>
<dbReference type="AlphaFoldDB" id="A0A8T6QXU5"/>
<evidence type="ECO:0000256" key="3">
    <source>
        <dbReference type="ARBA" id="ARBA00023163"/>
    </source>
</evidence>
<dbReference type="PANTHER" id="PTHR30146">
    <property type="entry name" value="LACI-RELATED TRANSCRIPTIONAL REPRESSOR"/>
    <property type="match status" value="1"/>
</dbReference>
<evidence type="ECO:0000259" key="4">
    <source>
        <dbReference type="PROSITE" id="PS50932"/>
    </source>
</evidence>
<dbReference type="GO" id="GO:0003700">
    <property type="term" value="F:DNA-binding transcription factor activity"/>
    <property type="evidence" value="ECO:0007669"/>
    <property type="project" value="TreeGrafter"/>
</dbReference>
<dbReference type="InterPro" id="IPR010982">
    <property type="entry name" value="Lambda_DNA-bd_dom_sf"/>
</dbReference>
<dbReference type="PROSITE" id="PS50932">
    <property type="entry name" value="HTH_LACI_2"/>
    <property type="match status" value="1"/>
</dbReference>
<dbReference type="Pfam" id="PF13377">
    <property type="entry name" value="Peripla_BP_3"/>
    <property type="match status" value="1"/>
</dbReference>
<proteinExistence type="predicted"/>
<accession>A0A8T6QXU5</accession>
<dbReference type="Gene3D" id="3.40.50.2300">
    <property type="match status" value="2"/>
</dbReference>
<dbReference type="Proteomes" id="UP000287866">
    <property type="component" value="Unassembled WGS sequence"/>
</dbReference>
<dbReference type="EMBL" id="SAYU02000001">
    <property type="protein sequence ID" value="NHA66468.1"/>
    <property type="molecule type" value="Genomic_DNA"/>
</dbReference>
<dbReference type="Gene3D" id="1.10.260.40">
    <property type="entry name" value="lambda repressor-like DNA-binding domains"/>
    <property type="match status" value="1"/>
</dbReference>
<dbReference type="InterPro" id="IPR000843">
    <property type="entry name" value="HTH_LacI"/>
</dbReference>
<evidence type="ECO:0000256" key="2">
    <source>
        <dbReference type="ARBA" id="ARBA00023125"/>
    </source>
</evidence>
<dbReference type="SMART" id="SM00354">
    <property type="entry name" value="HTH_LACI"/>
    <property type="match status" value="1"/>
</dbReference>